<dbReference type="EMBL" id="SZYD01000010">
    <property type="protein sequence ID" value="KAD4983116.1"/>
    <property type="molecule type" value="Genomic_DNA"/>
</dbReference>
<evidence type="ECO:0000313" key="2">
    <source>
        <dbReference type="Proteomes" id="UP000326396"/>
    </source>
</evidence>
<comment type="caution">
    <text evidence="1">The sequence shown here is derived from an EMBL/GenBank/DDBJ whole genome shotgun (WGS) entry which is preliminary data.</text>
</comment>
<organism evidence="1 2">
    <name type="scientific">Mikania micrantha</name>
    <name type="common">bitter vine</name>
    <dbReference type="NCBI Taxonomy" id="192012"/>
    <lineage>
        <taxon>Eukaryota</taxon>
        <taxon>Viridiplantae</taxon>
        <taxon>Streptophyta</taxon>
        <taxon>Embryophyta</taxon>
        <taxon>Tracheophyta</taxon>
        <taxon>Spermatophyta</taxon>
        <taxon>Magnoliopsida</taxon>
        <taxon>eudicotyledons</taxon>
        <taxon>Gunneridae</taxon>
        <taxon>Pentapetalae</taxon>
        <taxon>asterids</taxon>
        <taxon>campanulids</taxon>
        <taxon>Asterales</taxon>
        <taxon>Asteraceae</taxon>
        <taxon>Asteroideae</taxon>
        <taxon>Heliantheae alliance</taxon>
        <taxon>Eupatorieae</taxon>
        <taxon>Mikania</taxon>
    </lineage>
</organism>
<sequence length="226" mass="25140">MHAQGLHISTSAGSFIPIPISQHFDLCSHPLKIYIILNIQDRIPSLSSSLRHRPIALIVSEPSPTAQISRLPRPPSAPTALIGLSGADCAPFLIKLNLKPENDNGDVCVDANRSNVAAERVVKKTKTCFGLSFGGETVTKSKLASFERKKNVARMQVTTCKIKYASKQARRFKARARERTIARSKRKNGCARTDQARDKNRCVLKAGSKWPVNQESKFSKKRFRFK</sequence>
<name>A0A5N6NPG1_9ASTR</name>
<proteinExistence type="predicted"/>
<dbReference type="AlphaFoldDB" id="A0A5N6NPG1"/>
<protein>
    <submittedName>
        <fullName evidence="1">Uncharacterized protein</fullName>
    </submittedName>
</protein>
<reference evidence="1 2" key="1">
    <citation type="submission" date="2019-05" db="EMBL/GenBank/DDBJ databases">
        <title>Mikania micrantha, genome provides insights into the molecular mechanism of rapid growth.</title>
        <authorList>
            <person name="Liu B."/>
        </authorList>
    </citation>
    <scope>NUCLEOTIDE SEQUENCE [LARGE SCALE GENOMIC DNA]</scope>
    <source>
        <strain evidence="1">NLD-2019</strain>
        <tissue evidence="1">Leaf</tissue>
    </source>
</reference>
<dbReference type="Proteomes" id="UP000326396">
    <property type="component" value="Linkage Group LG18"/>
</dbReference>
<evidence type="ECO:0000313" key="1">
    <source>
        <dbReference type="EMBL" id="KAD4983116.1"/>
    </source>
</evidence>
<keyword evidence="2" id="KW-1185">Reference proteome</keyword>
<gene>
    <name evidence="1" type="ORF">E3N88_19787</name>
</gene>
<accession>A0A5N6NPG1</accession>